<proteinExistence type="predicted"/>
<evidence type="ECO:0000259" key="2">
    <source>
        <dbReference type="PROSITE" id="PS50010"/>
    </source>
</evidence>
<keyword evidence="3" id="KW-1185">Reference proteome</keyword>
<dbReference type="Pfam" id="PF00621">
    <property type="entry name" value="RhoGEF"/>
    <property type="match status" value="1"/>
</dbReference>
<dbReference type="CDD" id="cd00160">
    <property type="entry name" value="RhoGEF"/>
    <property type="match status" value="1"/>
</dbReference>
<dbReference type="SMART" id="SM00325">
    <property type="entry name" value="RhoGEF"/>
    <property type="match status" value="1"/>
</dbReference>
<dbReference type="SUPFAM" id="SSF48065">
    <property type="entry name" value="DBL homology domain (DH-domain)"/>
    <property type="match status" value="1"/>
</dbReference>
<organism evidence="3 4">
    <name type="scientific">Plectus sambesii</name>
    <dbReference type="NCBI Taxonomy" id="2011161"/>
    <lineage>
        <taxon>Eukaryota</taxon>
        <taxon>Metazoa</taxon>
        <taxon>Ecdysozoa</taxon>
        <taxon>Nematoda</taxon>
        <taxon>Chromadorea</taxon>
        <taxon>Plectida</taxon>
        <taxon>Plectina</taxon>
        <taxon>Plectoidea</taxon>
        <taxon>Plectidae</taxon>
        <taxon>Plectus</taxon>
    </lineage>
</organism>
<dbReference type="GO" id="GO:0005737">
    <property type="term" value="C:cytoplasm"/>
    <property type="evidence" value="ECO:0007669"/>
    <property type="project" value="TreeGrafter"/>
</dbReference>
<dbReference type="InterPro" id="IPR035899">
    <property type="entry name" value="DBL_dom_sf"/>
</dbReference>
<feature type="region of interest" description="Disordered" evidence="1">
    <location>
        <begin position="1"/>
        <end position="21"/>
    </location>
</feature>
<evidence type="ECO:0000313" key="4">
    <source>
        <dbReference type="WBParaSite" id="PSAMB.scaffold4564size14212.g24647.t1"/>
    </source>
</evidence>
<dbReference type="GO" id="GO:0005085">
    <property type="term" value="F:guanyl-nucleotide exchange factor activity"/>
    <property type="evidence" value="ECO:0007669"/>
    <property type="project" value="InterPro"/>
</dbReference>
<feature type="domain" description="DH" evidence="2">
    <location>
        <begin position="39"/>
        <end position="218"/>
    </location>
</feature>
<protein>
    <submittedName>
        <fullName evidence="4">DH domain-containing protein</fullName>
    </submittedName>
</protein>
<dbReference type="InterPro" id="IPR000219">
    <property type="entry name" value="DH_dom"/>
</dbReference>
<dbReference type="PROSITE" id="PS50010">
    <property type="entry name" value="DH_2"/>
    <property type="match status" value="1"/>
</dbReference>
<dbReference type="PANTHER" id="PTHR12673:SF159">
    <property type="entry name" value="LD03170P"/>
    <property type="match status" value="1"/>
</dbReference>
<evidence type="ECO:0000256" key="1">
    <source>
        <dbReference type="SAM" id="MobiDB-lite"/>
    </source>
</evidence>
<dbReference type="Proteomes" id="UP000887566">
    <property type="component" value="Unplaced"/>
</dbReference>
<name>A0A914WNC1_9BILA</name>
<dbReference type="AlphaFoldDB" id="A0A914WNC1"/>
<dbReference type="Gene3D" id="1.20.900.10">
    <property type="entry name" value="Dbl homology (DH) domain"/>
    <property type="match status" value="1"/>
</dbReference>
<sequence>MAPPSPSMSIDNTTAREDQEEMMREVEVQRRDSVRRQHLRNKVVEEILSSERAYLGHLNILMRVFVDGLSLVSKKVIAPAELRTLFGEIRSIRLINQVLCDHLSGGDVVGAFATLTPFLKLYSSYARNFPSSQHLLNDLMKRADFDQFVRAQEALPVCCGIKLPGFLIMPIQRIPRYKLLLQEFLKYTSTLQERSQVTGLCANSRQIFNGAYSRRGTN</sequence>
<dbReference type="InterPro" id="IPR051092">
    <property type="entry name" value="FYVE_RhoGEF_PH"/>
</dbReference>
<dbReference type="WBParaSite" id="PSAMB.scaffold4564size14212.g24647.t1">
    <property type="protein sequence ID" value="PSAMB.scaffold4564size14212.g24647.t1"/>
    <property type="gene ID" value="PSAMB.scaffold4564size14212.g24647"/>
</dbReference>
<dbReference type="PANTHER" id="PTHR12673">
    <property type="entry name" value="FACIOGENITAL DYSPLASIA PROTEIN"/>
    <property type="match status" value="1"/>
</dbReference>
<accession>A0A914WNC1</accession>
<evidence type="ECO:0000313" key="3">
    <source>
        <dbReference type="Proteomes" id="UP000887566"/>
    </source>
</evidence>
<reference evidence="4" key="1">
    <citation type="submission" date="2022-11" db="UniProtKB">
        <authorList>
            <consortium name="WormBaseParasite"/>
        </authorList>
    </citation>
    <scope>IDENTIFICATION</scope>
</reference>